<reference evidence="9 10" key="1">
    <citation type="submission" date="2013-10" db="EMBL/GenBank/DDBJ databases">
        <authorList>
            <person name="Wang G."/>
            <person name="Zhuang W."/>
        </authorList>
    </citation>
    <scope>NUCLEOTIDE SEQUENCE [LARGE SCALE GENOMIC DNA]</scope>
    <source>
        <strain evidence="9 10">DSM 20118</strain>
    </source>
</reference>
<feature type="transmembrane region" description="Helical" evidence="7">
    <location>
        <begin position="33"/>
        <end position="52"/>
    </location>
</feature>
<evidence type="ECO:0000313" key="9">
    <source>
        <dbReference type="EMBL" id="KGM02656.1"/>
    </source>
</evidence>
<dbReference type="Proteomes" id="UP000029833">
    <property type="component" value="Unassembled WGS sequence"/>
</dbReference>
<comment type="subcellular location">
    <subcellularLocation>
        <location evidence="1">Membrane</location>
        <topology evidence="1">Multi-pass membrane protein</topology>
    </subcellularLocation>
</comment>
<dbReference type="PANTHER" id="PTHR32322:SF2">
    <property type="entry name" value="EAMA DOMAIN-CONTAINING PROTEIN"/>
    <property type="match status" value="1"/>
</dbReference>
<feature type="transmembrane region" description="Helical" evidence="7">
    <location>
        <begin position="88"/>
        <end position="108"/>
    </location>
</feature>
<dbReference type="STRING" id="1408250.Q760_12355"/>
<dbReference type="PANTHER" id="PTHR32322">
    <property type="entry name" value="INNER MEMBRANE TRANSPORTER"/>
    <property type="match status" value="1"/>
</dbReference>
<evidence type="ECO:0000313" key="10">
    <source>
        <dbReference type="Proteomes" id="UP000029833"/>
    </source>
</evidence>
<dbReference type="RefSeq" id="WP_034628159.1">
    <property type="nucleotide sequence ID" value="NZ_AXNT01000040.1"/>
</dbReference>
<name>A0A0A0BBF9_9CELL</name>
<evidence type="ECO:0000256" key="7">
    <source>
        <dbReference type="SAM" id="Phobius"/>
    </source>
</evidence>
<dbReference type="GO" id="GO:0016020">
    <property type="term" value="C:membrane"/>
    <property type="evidence" value="ECO:0007669"/>
    <property type="project" value="UniProtKB-SubCell"/>
</dbReference>
<feature type="transmembrane region" description="Helical" evidence="7">
    <location>
        <begin position="239"/>
        <end position="257"/>
    </location>
</feature>
<feature type="transmembrane region" description="Helical" evidence="7">
    <location>
        <begin position="146"/>
        <end position="166"/>
    </location>
</feature>
<dbReference type="Pfam" id="PF00892">
    <property type="entry name" value="EamA"/>
    <property type="match status" value="2"/>
</dbReference>
<dbReference type="InterPro" id="IPR050638">
    <property type="entry name" value="AA-Vitamin_Transporters"/>
</dbReference>
<evidence type="ECO:0000259" key="8">
    <source>
        <dbReference type="Pfam" id="PF00892"/>
    </source>
</evidence>
<accession>A0A0A0BBF9</accession>
<evidence type="ECO:0000256" key="6">
    <source>
        <dbReference type="SAM" id="MobiDB-lite"/>
    </source>
</evidence>
<dbReference type="SUPFAM" id="SSF103481">
    <property type="entry name" value="Multidrug resistance efflux transporter EmrE"/>
    <property type="match status" value="2"/>
</dbReference>
<feature type="transmembrane region" description="Helical" evidence="7">
    <location>
        <begin position="207"/>
        <end position="227"/>
    </location>
</feature>
<protein>
    <submittedName>
        <fullName evidence="9">Membrane protein</fullName>
    </submittedName>
</protein>
<dbReference type="InterPro" id="IPR000620">
    <property type="entry name" value="EamA_dom"/>
</dbReference>
<dbReference type="EMBL" id="AXNT01000040">
    <property type="protein sequence ID" value="KGM02656.1"/>
    <property type="molecule type" value="Genomic_DNA"/>
</dbReference>
<feature type="region of interest" description="Disordered" evidence="6">
    <location>
        <begin position="283"/>
        <end position="309"/>
    </location>
</feature>
<evidence type="ECO:0000256" key="2">
    <source>
        <dbReference type="ARBA" id="ARBA00007362"/>
    </source>
</evidence>
<feature type="transmembrane region" description="Helical" evidence="7">
    <location>
        <begin position="64"/>
        <end position="82"/>
    </location>
</feature>
<feature type="domain" description="EamA" evidence="8">
    <location>
        <begin position="5"/>
        <end position="136"/>
    </location>
</feature>
<gene>
    <name evidence="9" type="ORF">Q760_12355</name>
</gene>
<evidence type="ECO:0000256" key="3">
    <source>
        <dbReference type="ARBA" id="ARBA00022692"/>
    </source>
</evidence>
<comment type="similarity">
    <text evidence="2">Belongs to the EamA transporter family.</text>
</comment>
<evidence type="ECO:0000256" key="5">
    <source>
        <dbReference type="ARBA" id="ARBA00023136"/>
    </source>
</evidence>
<dbReference type="OrthoDB" id="4630069at2"/>
<keyword evidence="3 7" id="KW-0812">Transmembrane</keyword>
<keyword evidence="10" id="KW-1185">Reference proteome</keyword>
<dbReference type="InterPro" id="IPR037185">
    <property type="entry name" value="EmrE-like"/>
</dbReference>
<keyword evidence="4 7" id="KW-1133">Transmembrane helix</keyword>
<evidence type="ECO:0000256" key="1">
    <source>
        <dbReference type="ARBA" id="ARBA00004141"/>
    </source>
</evidence>
<feature type="transmembrane region" description="Helical" evidence="7">
    <location>
        <begin position="120"/>
        <end position="140"/>
    </location>
</feature>
<sequence>MSRRGWVLLVAVGVIWGVPYLLIKVAVEDVTPPLLVLVRTALGAVVLLPFALRGDGLRVLRGRWRAVAAFAALEIVGPWVLLSNAERTLASSTTGLLVATVPIMAVVLGRLVGDRLPVAGVRWAGLAVGLAGVAVLAGPGSGATEAWPLAQVLLAALGYAAAPIIAARSLQGVPAVTLTAVCLSLSALVYLPVVLLTGPHAMPGPGALGSLAALGLVCTAVAFVLFFRLISEVGAARSTLVAYINPLVAVALGAVVLDEPVTAAVVVAAVLIVTGSAAASVRGRPRRGRRPAAAAEPAAPEAARTAAPG</sequence>
<feature type="compositionally biased region" description="Low complexity" evidence="6">
    <location>
        <begin position="291"/>
        <end position="309"/>
    </location>
</feature>
<evidence type="ECO:0000256" key="4">
    <source>
        <dbReference type="ARBA" id="ARBA00022989"/>
    </source>
</evidence>
<proteinExistence type="inferred from homology"/>
<keyword evidence="5 7" id="KW-0472">Membrane</keyword>
<dbReference type="AlphaFoldDB" id="A0A0A0BBF9"/>
<comment type="caution">
    <text evidence="9">The sequence shown here is derived from an EMBL/GenBank/DDBJ whole genome shotgun (WGS) entry which is preliminary data.</text>
</comment>
<organism evidence="9 10">
    <name type="scientific">Cellulomonas cellasea DSM 20118</name>
    <dbReference type="NCBI Taxonomy" id="1408250"/>
    <lineage>
        <taxon>Bacteria</taxon>
        <taxon>Bacillati</taxon>
        <taxon>Actinomycetota</taxon>
        <taxon>Actinomycetes</taxon>
        <taxon>Micrococcales</taxon>
        <taxon>Cellulomonadaceae</taxon>
        <taxon>Cellulomonas</taxon>
    </lineage>
</organism>
<feature type="transmembrane region" description="Helical" evidence="7">
    <location>
        <begin position="7"/>
        <end position="27"/>
    </location>
</feature>
<feature type="transmembrane region" description="Helical" evidence="7">
    <location>
        <begin position="263"/>
        <end position="281"/>
    </location>
</feature>
<feature type="transmembrane region" description="Helical" evidence="7">
    <location>
        <begin position="173"/>
        <end position="195"/>
    </location>
</feature>
<feature type="domain" description="EamA" evidence="8">
    <location>
        <begin position="150"/>
        <end position="277"/>
    </location>
</feature>